<evidence type="ECO:0000313" key="2">
    <source>
        <dbReference type="Proteomes" id="UP000320722"/>
    </source>
</evidence>
<sequence length="359" mass="38872">MICVNSWTCTPDGASLGISLAEPVHCFLLCFESDQKGFAMLCFNTRWNPSSLMTSVTAMSVLLTLISACSGPPASEQAALESLQELTPVGFKQNEAGNVIELTATDDAMTDEAVVYLQEFPELRRLHLERSAISDAALQPISKLKKLEALFLDQTAVTDQGIQQLSTLESLQQLSLVESQVGDAALPTIGELANLTMLNLSQTGVTDDGLIHLAPLKKLKSLYLGSTQLTGTGIKTLGELPELTLLDLNQTRSNDSLVAALGQFPSLEMLFLGNSRISDEQIPGLMTVLKENMPRLKGLSLKSNPLTDASISDLQELKSLKNLALVQLQNTQITKPAFKQLASVVTEVNFSVDYSERDE</sequence>
<dbReference type="InterPro" id="IPR001611">
    <property type="entry name" value="Leu-rich_rpt"/>
</dbReference>
<dbReference type="InterPro" id="IPR032675">
    <property type="entry name" value="LRR_dom_sf"/>
</dbReference>
<reference evidence="1 2" key="1">
    <citation type="submission" date="2019-02" db="EMBL/GenBank/DDBJ databases">
        <title>Deep-cultivation of Planctomycetes and their phenomic and genomic characterization uncovers novel biology.</title>
        <authorList>
            <person name="Wiegand S."/>
            <person name="Jogler M."/>
            <person name="Boedeker C."/>
            <person name="Pinto D."/>
            <person name="Vollmers J."/>
            <person name="Rivas-Marin E."/>
            <person name="Kohn T."/>
            <person name="Peeters S.H."/>
            <person name="Heuer A."/>
            <person name="Rast P."/>
            <person name="Oberbeckmann S."/>
            <person name="Bunk B."/>
            <person name="Jeske O."/>
            <person name="Meyerdierks A."/>
            <person name="Storesund J.E."/>
            <person name="Kallscheuer N."/>
            <person name="Luecker S."/>
            <person name="Lage O.M."/>
            <person name="Pohl T."/>
            <person name="Merkel B.J."/>
            <person name="Hornburger P."/>
            <person name="Mueller R.-W."/>
            <person name="Bruemmer F."/>
            <person name="Labrenz M."/>
            <person name="Spormann A.M."/>
            <person name="Op den Camp H."/>
            <person name="Overmann J."/>
            <person name="Amann R."/>
            <person name="Jetten M.S.M."/>
            <person name="Mascher T."/>
            <person name="Medema M.H."/>
            <person name="Devos D.P."/>
            <person name="Kaster A.-K."/>
            <person name="Ovreas L."/>
            <person name="Rohde M."/>
            <person name="Galperin M.Y."/>
            <person name="Jogler C."/>
        </authorList>
    </citation>
    <scope>NUCLEOTIDE SEQUENCE [LARGE SCALE GENOMIC DNA]</scope>
    <source>
        <strain evidence="1 2">V6</strain>
    </source>
</reference>
<evidence type="ECO:0000313" key="1">
    <source>
        <dbReference type="EMBL" id="QDU01060.1"/>
    </source>
</evidence>
<dbReference type="GO" id="GO:0019005">
    <property type="term" value="C:SCF ubiquitin ligase complex"/>
    <property type="evidence" value="ECO:0007669"/>
    <property type="project" value="TreeGrafter"/>
</dbReference>
<protein>
    <submittedName>
        <fullName evidence="1">Internalin-A</fullName>
    </submittedName>
</protein>
<gene>
    <name evidence="1" type="primary">inlA_1</name>
    <name evidence="1" type="ORF">V6x_07380</name>
</gene>
<dbReference type="GO" id="GO:0031146">
    <property type="term" value="P:SCF-dependent proteasomal ubiquitin-dependent protein catabolic process"/>
    <property type="evidence" value="ECO:0007669"/>
    <property type="project" value="TreeGrafter"/>
</dbReference>
<dbReference type="SUPFAM" id="SSF52047">
    <property type="entry name" value="RNI-like"/>
    <property type="match status" value="1"/>
</dbReference>
<dbReference type="AlphaFoldDB" id="A0A517W750"/>
<accession>A0A517W750</accession>
<dbReference type="PANTHER" id="PTHR13318">
    <property type="entry name" value="PARTNER OF PAIRED, ISOFORM B-RELATED"/>
    <property type="match status" value="1"/>
</dbReference>
<dbReference type="EMBL" id="CP036347">
    <property type="protein sequence ID" value="QDU01060.1"/>
    <property type="molecule type" value="Genomic_DNA"/>
</dbReference>
<dbReference type="SMART" id="SM00367">
    <property type="entry name" value="LRR_CC"/>
    <property type="match status" value="3"/>
</dbReference>
<dbReference type="Pfam" id="PF13516">
    <property type="entry name" value="LRR_6"/>
    <property type="match status" value="1"/>
</dbReference>
<dbReference type="Gene3D" id="3.80.10.10">
    <property type="entry name" value="Ribonuclease Inhibitor"/>
    <property type="match status" value="3"/>
</dbReference>
<name>A0A517W750_9PLAN</name>
<proteinExistence type="predicted"/>
<dbReference type="Proteomes" id="UP000320722">
    <property type="component" value="Chromosome"/>
</dbReference>
<dbReference type="InterPro" id="IPR006553">
    <property type="entry name" value="Leu-rich_rpt_Cys-con_subtyp"/>
</dbReference>
<organism evidence="1 2">
    <name type="scientific">Gimesia chilikensis</name>
    <dbReference type="NCBI Taxonomy" id="2605989"/>
    <lineage>
        <taxon>Bacteria</taxon>
        <taxon>Pseudomonadati</taxon>
        <taxon>Planctomycetota</taxon>
        <taxon>Planctomycetia</taxon>
        <taxon>Planctomycetales</taxon>
        <taxon>Planctomycetaceae</taxon>
        <taxon>Gimesia</taxon>
    </lineage>
</organism>